<dbReference type="Proteomes" id="UP000825935">
    <property type="component" value="Chromosome 16"/>
</dbReference>
<feature type="region of interest" description="Disordered" evidence="1">
    <location>
        <begin position="779"/>
        <end position="802"/>
    </location>
</feature>
<evidence type="ECO:0000313" key="4">
    <source>
        <dbReference type="Proteomes" id="UP000825935"/>
    </source>
</evidence>
<dbReference type="SUPFAM" id="SSF54277">
    <property type="entry name" value="CAD &amp; PB1 domains"/>
    <property type="match status" value="1"/>
</dbReference>
<feature type="region of interest" description="Disordered" evidence="1">
    <location>
        <begin position="484"/>
        <end position="577"/>
    </location>
</feature>
<feature type="compositionally biased region" description="Polar residues" evidence="1">
    <location>
        <begin position="533"/>
        <end position="544"/>
    </location>
</feature>
<dbReference type="PANTHER" id="PTHR31066">
    <property type="entry name" value="OS05G0427100 PROTEIN-RELATED"/>
    <property type="match status" value="1"/>
</dbReference>
<dbReference type="AlphaFoldDB" id="A0A8T2T0L4"/>
<feature type="region of interest" description="Disordered" evidence="1">
    <location>
        <begin position="1"/>
        <end position="55"/>
    </location>
</feature>
<dbReference type="FunFam" id="3.10.20.90:FF:000058">
    <property type="entry name" value="Octicosapeptide/phox/Bem1p domain kinase superfamily protein"/>
    <property type="match status" value="1"/>
</dbReference>
<dbReference type="Pfam" id="PF00564">
    <property type="entry name" value="PB1"/>
    <property type="match status" value="1"/>
</dbReference>
<evidence type="ECO:0000313" key="3">
    <source>
        <dbReference type="EMBL" id="KAH7388350.1"/>
    </source>
</evidence>
<feature type="domain" description="PB1" evidence="2">
    <location>
        <begin position="80"/>
        <end position="175"/>
    </location>
</feature>
<dbReference type="InterPro" id="IPR000270">
    <property type="entry name" value="PB1_dom"/>
</dbReference>
<organism evidence="3 4">
    <name type="scientific">Ceratopteris richardii</name>
    <name type="common">Triangle waterfern</name>
    <dbReference type="NCBI Taxonomy" id="49495"/>
    <lineage>
        <taxon>Eukaryota</taxon>
        <taxon>Viridiplantae</taxon>
        <taxon>Streptophyta</taxon>
        <taxon>Embryophyta</taxon>
        <taxon>Tracheophyta</taxon>
        <taxon>Polypodiopsida</taxon>
        <taxon>Polypodiidae</taxon>
        <taxon>Polypodiales</taxon>
        <taxon>Pteridineae</taxon>
        <taxon>Pteridaceae</taxon>
        <taxon>Parkerioideae</taxon>
        <taxon>Ceratopteris</taxon>
    </lineage>
</organism>
<keyword evidence="4" id="KW-1185">Reference proteome</keyword>
<evidence type="ECO:0000256" key="1">
    <source>
        <dbReference type="SAM" id="MobiDB-lite"/>
    </source>
</evidence>
<protein>
    <recommendedName>
        <fullName evidence="2">PB1 domain-containing protein</fullName>
    </recommendedName>
</protein>
<dbReference type="PANTHER" id="PTHR31066:SF33">
    <property type="entry name" value="OS07G0556300 PROTEIN"/>
    <property type="match status" value="1"/>
</dbReference>
<feature type="compositionally biased region" description="Low complexity" evidence="1">
    <location>
        <begin position="488"/>
        <end position="506"/>
    </location>
</feature>
<reference evidence="3" key="1">
    <citation type="submission" date="2021-08" db="EMBL/GenBank/DDBJ databases">
        <title>WGS assembly of Ceratopteris richardii.</title>
        <authorList>
            <person name="Marchant D.B."/>
            <person name="Chen G."/>
            <person name="Jenkins J."/>
            <person name="Shu S."/>
            <person name="Leebens-Mack J."/>
            <person name="Grimwood J."/>
            <person name="Schmutz J."/>
            <person name="Soltis P."/>
            <person name="Soltis D."/>
            <person name="Chen Z.-H."/>
        </authorList>
    </citation>
    <scope>NUCLEOTIDE SEQUENCE</scope>
    <source>
        <strain evidence="3">Whitten #5841</strain>
        <tissue evidence="3">Leaf</tissue>
    </source>
</reference>
<feature type="compositionally biased region" description="Low complexity" evidence="1">
    <location>
        <begin position="903"/>
        <end position="912"/>
    </location>
</feature>
<accession>A0A8T2T0L4</accession>
<dbReference type="InterPro" id="IPR053198">
    <property type="entry name" value="Gynoecium_Dev_Regulator"/>
</dbReference>
<feature type="compositionally biased region" description="Polar residues" evidence="1">
    <location>
        <begin position="1"/>
        <end position="10"/>
    </location>
</feature>
<feature type="region of interest" description="Disordered" evidence="1">
    <location>
        <begin position="891"/>
        <end position="912"/>
    </location>
</feature>
<dbReference type="Gene3D" id="3.10.20.90">
    <property type="entry name" value="Phosphatidylinositol 3-kinase Catalytic Subunit, Chain A, domain 1"/>
    <property type="match status" value="1"/>
</dbReference>
<feature type="compositionally biased region" description="Basic and acidic residues" evidence="1">
    <location>
        <begin position="545"/>
        <end position="567"/>
    </location>
</feature>
<proteinExistence type="predicted"/>
<feature type="compositionally biased region" description="Gly residues" evidence="1">
    <location>
        <begin position="35"/>
        <end position="44"/>
    </location>
</feature>
<comment type="caution">
    <text evidence="3">The sequence shown here is derived from an EMBL/GenBank/DDBJ whole genome shotgun (WGS) entry which is preliminary data.</text>
</comment>
<feature type="region of interest" description="Disordered" evidence="1">
    <location>
        <begin position="333"/>
        <end position="370"/>
    </location>
</feature>
<sequence>MRRTDPSSVTADYEGAHPAAAYADSDVGSSPRSVGGAGSSGTGRPGSFSEEPPPHLRWDDAAFARVKLMCSYGGRILPRPHDNQLRYVGGEIRMVVVSRNISFSELTAKLSRMFGSSVVIKYQLPNEDLDALISVTSDEDLENMMEEYDRLQAAGNRAPGHATPSPRLRLFLFPSRLERSQTATLSEMMESNQSRERWFLDMLNGLPVLSRVRSDASSIISETPDYPFQASSTDFQASHIDSLEEWAAAASYGNTSVPPATDPFSDNKQESSFSHASLFGSLLQQAVPNTEVASAPGSPLPLKTRLGAVGSSSSAPPAVISLLSSMADAASKGLPTPITEGGGSVGSFTSKSRLGSNDSSESISEQKKHVGSDILQVSDKNILNTSVGGAEQFLPTGLMDEDELPQIFSGKGSFGEKDDIPGTIAFGTDTYQVVREPSGSLEGDLTSNAEVFLGQPIFDDEPSATQMLSQNLNMLQLDERVPPPAVLSPPGTSPASAPSLPLIHAPQPVASKFGPNEKSRHALRPMSPRVGVQSGSGDRMMQQTHELKAEVDDGSSRKAVPPHDKKPPIRAQQSSHGIVEDVSLSQILGPKASKDMETVCKVQVTSANDPLINRSLMQPKVDEQRVEAAPISDLFYQQSPLDGLEPPISANTHVPQAPRMRAPVSAQKPFHVAGASTDPVFPSAASSRSTNATAANRPILHGQNPSMMVTQHVATAAFQPRMTNPSSMVSTNMVSSANQPELLKGHVPTSSHINSATAMPSTVEVVRNIHPQCEIANPQKQLKDPGIGQKSAVAPSPQHGNQFNASIPNVPMTSAMPTRLRVVGHPLQQVVEGVPLQHSPLSGIPFDNKISPAVMQRGKTGPSVRPSAPAAQFNFFAGDQSSAMQQSTAARGGLKHNASSNMTVGTPATTTDTTTLTGANPFVDNFQVLSTYPDVLEVPPTEKQQRRQIR</sequence>
<gene>
    <name evidence="3" type="ORF">KP509_16G071500</name>
</gene>
<dbReference type="SMART" id="SM00666">
    <property type="entry name" value="PB1"/>
    <property type="match status" value="1"/>
</dbReference>
<dbReference type="EMBL" id="CM035421">
    <property type="protein sequence ID" value="KAH7388350.1"/>
    <property type="molecule type" value="Genomic_DNA"/>
</dbReference>
<name>A0A8T2T0L4_CERRI</name>
<feature type="compositionally biased region" description="Polar residues" evidence="1">
    <location>
        <begin position="346"/>
        <end position="363"/>
    </location>
</feature>
<dbReference type="CDD" id="cd06410">
    <property type="entry name" value="PB1_UP2"/>
    <property type="match status" value="1"/>
</dbReference>
<evidence type="ECO:0000259" key="2">
    <source>
        <dbReference type="SMART" id="SM00666"/>
    </source>
</evidence>
<dbReference type="OrthoDB" id="1938580at2759"/>